<evidence type="ECO:0000256" key="1">
    <source>
        <dbReference type="ARBA" id="ARBA00022737"/>
    </source>
</evidence>
<dbReference type="NCBIfam" id="TIGR00756">
    <property type="entry name" value="PPR"/>
    <property type="match status" value="2"/>
</dbReference>
<comment type="caution">
    <text evidence="4">The sequence shown here is derived from an EMBL/GenBank/DDBJ whole genome shotgun (WGS) entry which is preliminary data.</text>
</comment>
<evidence type="ECO:0000256" key="2">
    <source>
        <dbReference type="PROSITE-ProRule" id="PRU00708"/>
    </source>
</evidence>
<evidence type="ECO:0000313" key="5">
    <source>
        <dbReference type="Proteomes" id="UP000657918"/>
    </source>
</evidence>
<evidence type="ECO:0000313" key="4">
    <source>
        <dbReference type="EMBL" id="KAF9666932.1"/>
    </source>
</evidence>
<dbReference type="PANTHER" id="PTHR47262">
    <property type="entry name" value="OS02G0132600 PROTEIN"/>
    <property type="match status" value="1"/>
</dbReference>
<dbReference type="Proteomes" id="UP000657918">
    <property type="component" value="Chromosome 16"/>
</dbReference>
<reference evidence="4 5" key="1">
    <citation type="submission" date="2020-10" db="EMBL/GenBank/DDBJ databases">
        <title>Plant Genome Project.</title>
        <authorList>
            <person name="Zhang R.-G."/>
        </authorList>
    </citation>
    <scope>NUCLEOTIDE SEQUENCE [LARGE SCALE GENOMIC DNA]</scope>
    <source>
        <strain evidence="4">FAFU-HL-1</strain>
        <tissue evidence="4">Leaf</tissue>
    </source>
</reference>
<dbReference type="Pfam" id="PF13041">
    <property type="entry name" value="PPR_2"/>
    <property type="match status" value="1"/>
</dbReference>
<dbReference type="AlphaFoldDB" id="A0A835J965"/>
<keyword evidence="1" id="KW-0677">Repeat</keyword>
<dbReference type="EMBL" id="JADGMS010000016">
    <property type="protein sequence ID" value="KAF9666932.1"/>
    <property type="molecule type" value="Genomic_DNA"/>
</dbReference>
<evidence type="ECO:0000256" key="3">
    <source>
        <dbReference type="SAM" id="MobiDB-lite"/>
    </source>
</evidence>
<sequence length="934" mass="105338">MPKSNSLSNLFRAGVKTTNTSTAAAGDRTLESFFTNLESKTHSKNHPKPKTSSGSKKQPKSKPQPPPKKLTSAVNSSLPALKLEESDFEDSVTNPTMQDIAKIINDGVKFKTPDSEEAEDEELVKKALEIPWLSRLKNNNIGMLRKDISRERKQKWVFTYSQVNHINRIIDTCADKLGTDNAMEVFGKLGRETGLKEFNALMKKHIEQCRETDDESVAMKHISAALQLFKSMKEQGFLIEEETYGPFLILLIDKGLVEEFYFLSDFIKDTNPSKNARLGYYDMLLYIGINDEEKIQELCNYICIDDGDNNTSLRENYLLALCESDQKNYLLQLLETMDITKFSSLDHLASIFKSLGRLSLESFAKKFLLVLKSCDYGAEDISTLIFSYATSIPNLAGMMLISLVCNALTVVGYVNGQNYHINYFVTIEDVVSKFKTLHTILKMSPSSTSYEKLIVYSCNLLKVHLALDIVDQMCKEGLTVSINTIHSILNATEESLNFNLVCFVDSTNLELAFELEFDYVAKFDLNSNLNSCRCAYKITLSVFCAVRRIYSLIYQLHLTPNNETFRSMISLSVKMKDFEGAYGLLDDLKKLNLAPTASMYNAIMGGYFREKNIRGALMVLKQMKLADVKPDSSSYSYLISNCNNEEEIIKYYEEMKVAGIQVSKQIFMALINAYATCGQFEKAKQVLLDKDLPIKNLNEIRSVLVSALASHGQMTDALSVYEEMKQAGSNLEPKAVISLIEHVDSEGQQSRLLKLLEELDDPNYWVDGCFRVILYCICNKDLRSAVYLLKQLKERFLDDELAMEALFDEVFSQVAETEPADVQIGMDLLHAIKDELGASPSRKCLDFLLTACVNAKDLGNSLLIWKEYQAAGLPYNVTSYLRMYQALLASGGHVSAKAMLNKIPKDDPHVRIVIQACQRTYIGHTSLKGEKKRK</sequence>
<dbReference type="PROSITE" id="PS51375">
    <property type="entry name" value="PPR"/>
    <property type="match status" value="2"/>
</dbReference>
<feature type="repeat" description="PPR" evidence="2">
    <location>
        <begin position="596"/>
        <end position="630"/>
    </location>
</feature>
<gene>
    <name evidence="4" type="ORF">SADUNF_Sadunf16G0280100</name>
</gene>
<name>A0A835J965_9ROSI</name>
<dbReference type="OrthoDB" id="767661at2759"/>
<dbReference type="InterPro" id="IPR002885">
    <property type="entry name" value="PPR_rpt"/>
</dbReference>
<dbReference type="Pfam" id="PF01535">
    <property type="entry name" value="PPR"/>
    <property type="match status" value="3"/>
</dbReference>
<feature type="repeat" description="PPR" evidence="2">
    <location>
        <begin position="561"/>
        <end position="595"/>
    </location>
</feature>
<proteinExistence type="predicted"/>
<evidence type="ECO:0008006" key="6">
    <source>
        <dbReference type="Google" id="ProtNLM"/>
    </source>
</evidence>
<accession>A0A835J965</accession>
<feature type="region of interest" description="Disordered" evidence="3">
    <location>
        <begin position="34"/>
        <end position="74"/>
    </location>
</feature>
<dbReference type="PANTHER" id="PTHR47262:SF1">
    <property type="entry name" value="OS02G0132600 PROTEIN"/>
    <property type="match status" value="1"/>
</dbReference>
<protein>
    <recommendedName>
        <fullName evidence="6">Pentacotripeptide-repeat region of PRORP domain-containing protein</fullName>
    </recommendedName>
</protein>
<dbReference type="InterPro" id="IPR011990">
    <property type="entry name" value="TPR-like_helical_dom_sf"/>
</dbReference>
<dbReference type="Gene3D" id="1.25.40.10">
    <property type="entry name" value="Tetratricopeptide repeat domain"/>
    <property type="match status" value="3"/>
</dbReference>
<keyword evidence="5" id="KW-1185">Reference proteome</keyword>
<dbReference type="SUPFAM" id="SSF48452">
    <property type="entry name" value="TPR-like"/>
    <property type="match status" value="1"/>
</dbReference>
<organism evidence="4 5">
    <name type="scientific">Salix dunnii</name>
    <dbReference type="NCBI Taxonomy" id="1413687"/>
    <lineage>
        <taxon>Eukaryota</taxon>
        <taxon>Viridiplantae</taxon>
        <taxon>Streptophyta</taxon>
        <taxon>Embryophyta</taxon>
        <taxon>Tracheophyta</taxon>
        <taxon>Spermatophyta</taxon>
        <taxon>Magnoliopsida</taxon>
        <taxon>eudicotyledons</taxon>
        <taxon>Gunneridae</taxon>
        <taxon>Pentapetalae</taxon>
        <taxon>rosids</taxon>
        <taxon>fabids</taxon>
        <taxon>Malpighiales</taxon>
        <taxon>Salicaceae</taxon>
        <taxon>Saliceae</taxon>
        <taxon>Salix</taxon>
    </lineage>
</organism>